<feature type="domain" description="Glycosyltransferase 2-like" evidence="1">
    <location>
        <begin position="8"/>
        <end position="133"/>
    </location>
</feature>
<dbReference type="CDD" id="cd00761">
    <property type="entry name" value="Glyco_tranf_GTA_type"/>
    <property type="match status" value="1"/>
</dbReference>
<proteinExistence type="predicted"/>
<dbReference type="InterPro" id="IPR029044">
    <property type="entry name" value="Nucleotide-diphossugar_trans"/>
</dbReference>
<evidence type="ECO:0000259" key="1">
    <source>
        <dbReference type="Pfam" id="PF00535"/>
    </source>
</evidence>
<accession>A0A1L6RB39</accession>
<dbReference type="Pfam" id="PF00535">
    <property type="entry name" value="Glycos_transf_2"/>
    <property type="match status" value="1"/>
</dbReference>
<name>A0A1L6RB39_9LACO</name>
<reference evidence="2 3" key="1">
    <citation type="submission" date="2016-02" db="EMBL/GenBank/DDBJ databases">
        <title>Complete Genome Sequence of Weissella jogaejeotgali FOL01.</title>
        <authorList>
            <person name="Lee J.-H."/>
            <person name="Ku H.-J."/>
        </authorList>
    </citation>
    <scope>NUCLEOTIDE SEQUENCE [LARGE SCALE GENOMIC DNA]</scope>
    <source>
        <strain evidence="2 3">FOL01</strain>
    </source>
</reference>
<dbReference type="KEGG" id="wjo:FOL01_0905"/>
<protein>
    <submittedName>
        <fullName evidence="2">Putative N-acetylgalactosaminyl-diphosphoundecaprenol glucuronosyltransferase</fullName>
    </submittedName>
</protein>
<dbReference type="InterPro" id="IPR001173">
    <property type="entry name" value="Glyco_trans_2-like"/>
</dbReference>
<dbReference type="GO" id="GO:0016758">
    <property type="term" value="F:hexosyltransferase activity"/>
    <property type="evidence" value="ECO:0007669"/>
    <property type="project" value="UniProtKB-ARBA"/>
</dbReference>
<dbReference type="PANTHER" id="PTHR22916">
    <property type="entry name" value="GLYCOSYLTRANSFERASE"/>
    <property type="match status" value="1"/>
</dbReference>
<dbReference type="RefSeq" id="WP_075269591.1">
    <property type="nucleotide sequence ID" value="NZ_CP014332.1"/>
</dbReference>
<gene>
    <name evidence="2" type="ORF">FOL01_0905</name>
</gene>
<dbReference type="SUPFAM" id="SSF53448">
    <property type="entry name" value="Nucleotide-diphospho-sugar transferases"/>
    <property type="match status" value="1"/>
</dbReference>
<evidence type="ECO:0000313" key="2">
    <source>
        <dbReference type="EMBL" id="APS41764.1"/>
    </source>
</evidence>
<dbReference type="STRING" id="1631871.FOL01_0905"/>
<organism evidence="2 3">
    <name type="scientific">Weissella jogaejeotgali</name>
    <dbReference type="NCBI Taxonomy" id="1631871"/>
    <lineage>
        <taxon>Bacteria</taxon>
        <taxon>Bacillati</taxon>
        <taxon>Bacillota</taxon>
        <taxon>Bacilli</taxon>
        <taxon>Lactobacillales</taxon>
        <taxon>Lactobacillaceae</taxon>
        <taxon>Weissella</taxon>
    </lineage>
</organism>
<dbReference type="Proteomes" id="UP000185473">
    <property type="component" value="Chromosome"/>
</dbReference>
<dbReference type="PANTHER" id="PTHR22916:SF3">
    <property type="entry name" value="UDP-GLCNAC:BETAGAL BETA-1,3-N-ACETYLGLUCOSAMINYLTRANSFERASE-LIKE PROTEIN 1"/>
    <property type="match status" value="1"/>
</dbReference>
<dbReference type="Gene3D" id="3.90.550.10">
    <property type="entry name" value="Spore Coat Polysaccharide Biosynthesis Protein SpsA, Chain A"/>
    <property type="match status" value="1"/>
</dbReference>
<sequence>MNKEPLVSIIMPLFETEEYLQETIDSVLDQVYKNWELIIIDDCSSDNSFKIALDNSKKDERVKVCRQKNNSGAAEARNKGVKIAQGSYLAFLDSDDIWEKDKLNRQIHFMMENNVYFTCSYYGKIDENSQNLGIIKKTPSEMDYNQLLIDCPGNSTVVYNVAKLGKTYIPNIKKRNDYLMWLKVIKKVELIYTLPDVLAYHRVRSGSISRNKLSLIKYHWYIYTKLEKIGYIKSFWVLSILILRGIKFKLIK</sequence>
<dbReference type="AlphaFoldDB" id="A0A1L6RB39"/>
<evidence type="ECO:0000313" key="3">
    <source>
        <dbReference type="Proteomes" id="UP000185473"/>
    </source>
</evidence>
<dbReference type="OrthoDB" id="2151310at2"/>
<keyword evidence="2" id="KW-0808">Transferase</keyword>
<dbReference type="EMBL" id="CP014332">
    <property type="protein sequence ID" value="APS41764.1"/>
    <property type="molecule type" value="Genomic_DNA"/>
</dbReference>
<keyword evidence="3" id="KW-1185">Reference proteome</keyword>